<reference evidence="6" key="1">
    <citation type="submission" date="2018-05" db="EMBL/GenBank/DDBJ databases">
        <authorList>
            <person name="Lanie J.A."/>
            <person name="Ng W.-L."/>
            <person name="Kazmierczak K.M."/>
            <person name="Andrzejewski T.M."/>
            <person name="Davidsen T.M."/>
            <person name="Wayne K.J."/>
            <person name="Tettelin H."/>
            <person name="Glass J.I."/>
            <person name="Rusch D."/>
            <person name="Podicherti R."/>
            <person name="Tsui H.-C.T."/>
            <person name="Winkler M.E."/>
        </authorList>
    </citation>
    <scope>NUCLEOTIDE SEQUENCE</scope>
</reference>
<dbReference type="GO" id="GO:0005840">
    <property type="term" value="C:ribosome"/>
    <property type="evidence" value="ECO:0007669"/>
    <property type="project" value="UniProtKB-KW"/>
</dbReference>
<dbReference type="GO" id="GO:0003735">
    <property type="term" value="F:structural constituent of ribosome"/>
    <property type="evidence" value="ECO:0007669"/>
    <property type="project" value="InterPro"/>
</dbReference>
<keyword evidence="5" id="KW-0687">Ribonucleoprotein</keyword>
<protein>
    <recommendedName>
        <fullName evidence="7">50S ribosomal protein L23</fullName>
    </recommendedName>
</protein>
<keyword evidence="3" id="KW-0694">RNA-binding</keyword>
<dbReference type="GO" id="GO:0019843">
    <property type="term" value="F:rRNA binding"/>
    <property type="evidence" value="ECO:0007669"/>
    <property type="project" value="UniProtKB-KW"/>
</dbReference>
<dbReference type="NCBIfam" id="NF004363">
    <property type="entry name" value="PRK05738.2-4"/>
    <property type="match status" value="1"/>
</dbReference>
<evidence type="ECO:0008006" key="7">
    <source>
        <dbReference type="Google" id="ProtNLM"/>
    </source>
</evidence>
<evidence type="ECO:0000256" key="5">
    <source>
        <dbReference type="ARBA" id="ARBA00023274"/>
    </source>
</evidence>
<keyword evidence="2" id="KW-0699">rRNA-binding</keyword>
<evidence type="ECO:0000256" key="3">
    <source>
        <dbReference type="ARBA" id="ARBA00022884"/>
    </source>
</evidence>
<proteinExistence type="inferred from homology"/>
<dbReference type="Pfam" id="PF00276">
    <property type="entry name" value="Ribosomal_L23"/>
    <property type="match status" value="1"/>
</dbReference>
<dbReference type="SUPFAM" id="SSF54189">
    <property type="entry name" value="Ribosomal proteins S24e, L23 and L15e"/>
    <property type="match status" value="1"/>
</dbReference>
<dbReference type="PANTHER" id="PTHR11620">
    <property type="entry name" value="60S RIBOSOMAL PROTEIN L23A"/>
    <property type="match status" value="1"/>
</dbReference>
<dbReference type="AlphaFoldDB" id="A0A381VVZ8"/>
<dbReference type="GO" id="GO:0006412">
    <property type="term" value="P:translation"/>
    <property type="evidence" value="ECO:0007669"/>
    <property type="project" value="InterPro"/>
</dbReference>
<dbReference type="InterPro" id="IPR012677">
    <property type="entry name" value="Nucleotide-bd_a/b_plait_sf"/>
</dbReference>
<dbReference type="NCBIfam" id="NF004359">
    <property type="entry name" value="PRK05738.1-3"/>
    <property type="match status" value="1"/>
</dbReference>
<dbReference type="GO" id="GO:1990904">
    <property type="term" value="C:ribonucleoprotein complex"/>
    <property type="evidence" value="ECO:0007669"/>
    <property type="project" value="UniProtKB-KW"/>
</dbReference>
<name>A0A381VVZ8_9ZZZZ</name>
<dbReference type="EMBL" id="UINC01009952">
    <property type="protein sequence ID" value="SVA44469.1"/>
    <property type="molecule type" value="Genomic_DNA"/>
</dbReference>
<gene>
    <name evidence="6" type="ORF">METZ01_LOCUS97323</name>
</gene>
<evidence type="ECO:0000256" key="4">
    <source>
        <dbReference type="ARBA" id="ARBA00022980"/>
    </source>
</evidence>
<dbReference type="HAMAP" id="MF_01369_B">
    <property type="entry name" value="Ribosomal_uL23_B"/>
    <property type="match status" value="1"/>
</dbReference>
<dbReference type="Gene3D" id="3.30.70.330">
    <property type="match status" value="1"/>
</dbReference>
<organism evidence="6">
    <name type="scientific">marine metagenome</name>
    <dbReference type="NCBI Taxonomy" id="408172"/>
    <lineage>
        <taxon>unclassified sequences</taxon>
        <taxon>metagenomes</taxon>
        <taxon>ecological metagenomes</taxon>
    </lineage>
</organism>
<comment type="similarity">
    <text evidence="1">Belongs to the universal ribosomal protein uL23 family.</text>
</comment>
<dbReference type="InterPro" id="IPR013025">
    <property type="entry name" value="Ribosomal_uL23-like"/>
</dbReference>
<dbReference type="NCBIfam" id="NF004366">
    <property type="entry name" value="PRK05738.3-2"/>
    <property type="match status" value="1"/>
</dbReference>
<dbReference type="InterPro" id="IPR012678">
    <property type="entry name" value="Ribosomal_uL23/eL15/eS24_sf"/>
</dbReference>
<sequence>MSKHHKYAILKRPLITEKSTLMQEDGRYVFEVAKTATKLEVKEAVQEVFGVTVIKVNTMNVKGKMKRFGPKFSQRPSWKKAVVSVAPGDSITLFEGV</sequence>
<keyword evidence="4" id="KW-0689">Ribosomal protein</keyword>
<evidence type="ECO:0000256" key="1">
    <source>
        <dbReference type="ARBA" id="ARBA00006700"/>
    </source>
</evidence>
<evidence type="ECO:0000313" key="6">
    <source>
        <dbReference type="EMBL" id="SVA44469.1"/>
    </source>
</evidence>
<accession>A0A381VVZ8</accession>
<dbReference type="FunFam" id="3.30.70.330:FF:000001">
    <property type="entry name" value="50S ribosomal protein L23"/>
    <property type="match status" value="1"/>
</dbReference>
<evidence type="ECO:0000256" key="2">
    <source>
        <dbReference type="ARBA" id="ARBA00022730"/>
    </source>
</evidence>